<sequence>MSTPEASASSAPAVGPPGAGSVQASAAGAASGSAGAAWWTCMRQQVTQVQQHLWQHTQAVSAQLQTASKSWKPPDLSKGLGMKVDVDFLNPAISGLKQQWQQLPEPVQEVLPYAGVALAAGVGVQRLYSEQLSQAQLRYGHLRDDHALLQAQFNQVEAQLAQFQDRRSGAALELQLAEAVARSTTAAAAAAEAAASAAAATAACSVQMPGTNSSSSRRPN</sequence>
<evidence type="ECO:0000313" key="3">
    <source>
        <dbReference type="Proteomes" id="UP001244341"/>
    </source>
</evidence>
<protein>
    <submittedName>
        <fullName evidence="2">Uncharacterized protein</fullName>
    </submittedName>
</protein>
<dbReference type="Proteomes" id="UP001244341">
    <property type="component" value="Chromosome 5b"/>
</dbReference>
<reference evidence="2 3" key="1">
    <citation type="submission" date="2023-05" db="EMBL/GenBank/DDBJ databases">
        <title>A 100% complete, gapless, phased diploid assembly of the Scenedesmus obliquus UTEX 3031 genome.</title>
        <authorList>
            <person name="Biondi T.C."/>
            <person name="Hanschen E.R."/>
            <person name="Kwon T."/>
            <person name="Eng W."/>
            <person name="Kruse C.P.S."/>
            <person name="Koehler S.I."/>
            <person name="Kunde Y."/>
            <person name="Gleasner C.D."/>
            <person name="You Mak K.T."/>
            <person name="Polle J."/>
            <person name="Hovde B.T."/>
            <person name="Starkenburg S.R."/>
        </authorList>
    </citation>
    <scope>NUCLEOTIDE SEQUENCE [LARGE SCALE GENOMIC DNA]</scope>
    <source>
        <strain evidence="2 3">DOE0152z</strain>
    </source>
</reference>
<evidence type="ECO:0000256" key="1">
    <source>
        <dbReference type="SAM" id="MobiDB-lite"/>
    </source>
</evidence>
<organism evidence="2 3">
    <name type="scientific">Tetradesmus obliquus</name>
    <name type="common">Green alga</name>
    <name type="synonym">Acutodesmus obliquus</name>
    <dbReference type="NCBI Taxonomy" id="3088"/>
    <lineage>
        <taxon>Eukaryota</taxon>
        <taxon>Viridiplantae</taxon>
        <taxon>Chlorophyta</taxon>
        <taxon>core chlorophytes</taxon>
        <taxon>Chlorophyceae</taxon>
        <taxon>CS clade</taxon>
        <taxon>Sphaeropleales</taxon>
        <taxon>Scenedesmaceae</taxon>
        <taxon>Tetradesmus</taxon>
    </lineage>
</organism>
<gene>
    <name evidence="2" type="ORF">OEZ85_003209</name>
</gene>
<feature type="compositionally biased region" description="Low complexity" evidence="1">
    <location>
        <begin position="1"/>
        <end position="13"/>
    </location>
</feature>
<name>A0ABY8U0T3_TETOB</name>
<dbReference type="EMBL" id="CP126212">
    <property type="protein sequence ID" value="WIA14719.1"/>
    <property type="molecule type" value="Genomic_DNA"/>
</dbReference>
<keyword evidence="3" id="KW-1185">Reference proteome</keyword>
<proteinExistence type="predicted"/>
<evidence type="ECO:0000313" key="2">
    <source>
        <dbReference type="EMBL" id="WIA14719.1"/>
    </source>
</evidence>
<accession>A0ABY8U0T3</accession>
<feature type="region of interest" description="Disordered" evidence="1">
    <location>
        <begin position="1"/>
        <end position="27"/>
    </location>
</feature>